<evidence type="ECO:0000313" key="2">
    <source>
        <dbReference type="Proteomes" id="UP000077881"/>
    </source>
</evidence>
<gene>
    <name evidence="1" type="ORF">ABB05_12840</name>
</gene>
<sequence>MSYTIEVIKKRTIQKVWWNFMLYETFFRFRKDVKRCELCEQDFNETDMTHLAFVENEKNHLICTECATTAIEGGAEKSERSKEDD</sequence>
<proteinExistence type="predicted"/>
<dbReference type="EMBL" id="LDJR01000052">
    <property type="protein sequence ID" value="OAK70064.1"/>
    <property type="molecule type" value="Genomic_DNA"/>
</dbReference>
<dbReference type="Proteomes" id="UP000077881">
    <property type="component" value="Unassembled WGS sequence"/>
</dbReference>
<dbReference type="RefSeq" id="WP_064468256.1">
    <property type="nucleotide sequence ID" value="NZ_LDJR01000052.1"/>
</dbReference>
<dbReference type="PATRIC" id="fig|217031.6.peg.2761"/>
<dbReference type="STRING" id="217031.ABB05_12840"/>
<dbReference type="AlphaFoldDB" id="A0A177ZQP0"/>
<protein>
    <submittedName>
        <fullName evidence="1">Uncharacterized protein</fullName>
    </submittedName>
</protein>
<accession>A0A177ZQP0</accession>
<evidence type="ECO:0000313" key="1">
    <source>
        <dbReference type="EMBL" id="OAK70064.1"/>
    </source>
</evidence>
<name>A0A177ZQP0_9BACI</name>
<dbReference type="OrthoDB" id="9933232at2"/>
<organism evidence="1 2">
    <name type="scientific">Lederbergia galactosidilytica</name>
    <dbReference type="NCBI Taxonomy" id="217031"/>
    <lineage>
        <taxon>Bacteria</taxon>
        <taxon>Bacillati</taxon>
        <taxon>Bacillota</taxon>
        <taxon>Bacilli</taxon>
        <taxon>Bacillales</taxon>
        <taxon>Bacillaceae</taxon>
        <taxon>Lederbergia</taxon>
    </lineage>
</organism>
<keyword evidence="2" id="KW-1185">Reference proteome</keyword>
<reference evidence="1 2" key="1">
    <citation type="submission" date="2015-05" db="EMBL/GenBank/DDBJ databases">
        <title>Comparison of genome.</title>
        <authorList>
            <person name="Zheng Z."/>
            <person name="Sun M."/>
        </authorList>
    </citation>
    <scope>NUCLEOTIDE SEQUENCE [LARGE SCALE GENOMIC DNA]</scope>
    <source>
        <strain evidence="1 2">G25-74</strain>
    </source>
</reference>
<comment type="caution">
    <text evidence="1">The sequence shown here is derived from an EMBL/GenBank/DDBJ whole genome shotgun (WGS) entry which is preliminary data.</text>
</comment>